<sequence length="67" mass="7187">MPTIRSARGIDPGGTQSDHHPRHPRDPDGTATAQYQRGAESVGRECGTHERDTTGALSLTHVAHTTE</sequence>
<gene>
    <name evidence="2" type="ORF">C8259_30595</name>
</gene>
<feature type="compositionally biased region" description="Basic and acidic residues" evidence="1">
    <location>
        <begin position="42"/>
        <end position="53"/>
    </location>
</feature>
<accession>A0A2T2YSB6</accession>
<dbReference type="AlphaFoldDB" id="A0A2T2YSB6"/>
<reference evidence="2 3" key="1">
    <citation type="submission" date="2018-02" db="EMBL/GenBank/DDBJ databases">
        <title>8 Nocardia nova and 1 Nocardia cyriacigeorgica strain used for evolution to TMP-SMX.</title>
        <authorList>
            <person name="Mehta H."/>
            <person name="Weng J."/>
            <person name="Shamoo Y."/>
        </authorList>
    </citation>
    <scope>NUCLEOTIDE SEQUENCE [LARGE SCALE GENOMIC DNA]</scope>
    <source>
        <strain evidence="2 3">ATCC 33727</strain>
    </source>
</reference>
<evidence type="ECO:0000313" key="2">
    <source>
        <dbReference type="EMBL" id="PSR58422.1"/>
    </source>
</evidence>
<comment type="caution">
    <text evidence="2">The sequence shown here is derived from an EMBL/GenBank/DDBJ whole genome shotgun (WGS) entry which is preliminary data.</text>
</comment>
<evidence type="ECO:0000313" key="3">
    <source>
        <dbReference type="Proteomes" id="UP000241647"/>
    </source>
</evidence>
<dbReference type="Proteomes" id="UP000241647">
    <property type="component" value="Unassembled WGS sequence"/>
</dbReference>
<protein>
    <submittedName>
        <fullName evidence="2">Uncharacterized protein</fullName>
    </submittedName>
</protein>
<organism evidence="2 3">
    <name type="scientific">Nocardia nova</name>
    <dbReference type="NCBI Taxonomy" id="37330"/>
    <lineage>
        <taxon>Bacteria</taxon>
        <taxon>Bacillati</taxon>
        <taxon>Actinomycetota</taxon>
        <taxon>Actinomycetes</taxon>
        <taxon>Mycobacteriales</taxon>
        <taxon>Nocardiaceae</taxon>
        <taxon>Nocardia</taxon>
    </lineage>
</organism>
<evidence type="ECO:0000256" key="1">
    <source>
        <dbReference type="SAM" id="MobiDB-lite"/>
    </source>
</evidence>
<name>A0A2T2YSB6_9NOCA</name>
<feature type="region of interest" description="Disordered" evidence="1">
    <location>
        <begin position="1"/>
        <end position="67"/>
    </location>
</feature>
<dbReference type="EMBL" id="PYHS01000024">
    <property type="protein sequence ID" value="PSR58422.1"/>
    <property type="molecule type" value="Genomic_DNA"/>
</dbReference>
<proteinExistence type="predicted"/>